<dbReference type="InParanoid" id="Q2GTU6"/>
<proteinExistence type="predicted"/>
<gene>
    <name evidence="2" type="ORF">CHGG_08608</name>
</gene>
<dbReference type="HOGENOM" id="CLU_1034394_0_0_1"/>
<sequence>MTSLTHLGLVVLAFSPGIHALPATQAKPAQTAPRTDTRALDEAGVMHLVDCHPLETATNSTQTWMSLVLYCANSADCNSVAHFPEARDICVMKTSNSSLDYHKWENSDWQHCYFAERGVFSWALSRFARLFPPATEVGRYLLEKVDNTPLWKCDARMLLQKVITNPIPSRVSVLALSASNGRQFLVDERLVLPETAQVAVDCQGLGGHESATSCYFTFSLPGYSILKCLNAYISEGDSMGSESSDSERLDDRRLSWDMSLMFGGVGSSL</sequence>
<keyword evidence="3" id="KW-1185">Reference proteome</keyword>
<protein>
    <recommendedName>
        <fullName evidence="4">Apple domain-containing protein</fullName>
    </recommendedName>
</protein>
<dbReference type="VEuPathDB" id="FungiDB:CHGG_08608"/>
<evidence type="ECO:0000256" key="1">
    <source>
        <dbReference type="SAM" id="SignalP"/>
    </source>
</evidence>
<accession>Q2GTU6</accession>
<keyword evidence="1" id="KW-0732">Signal</keyword>
<reference evidence="3" key="1">
    <citation type="journal article" date="2015" name="Genome Announc.">
        <title>Draft genome sequence of the cellulolytic fungus Chaetomium globosum.</title>
        <authorList>
            <person name="Cuomo C.A."/>
            <person name="Untereiner W.A."/>
            <person name="Ma L.-J."/>
            <person name="Grabherr M."/>
            <person name="Birren B.W."/>
        </authorList>
    </citation>
    <scope>NUCLEOTIDE SEQUENCE [LARGE SCALE GENOMIC DNA]</scope>
    <source>
        <strain evidence="3">ATCC 6205 / CBS 148.51 / DSM 1962 / NBRC 6347 / NRRL 1970</strain>
    </source>
</reference>
<dbReference type="RefSeq" id="XP_001226535.1">
    <property type="nucleotide sequence ID" value="XM_001226534.1"/>
</dbReference>
<evidence type="ECO:0000313" key="2">
    <source>
        <dbReference type="EMBL" id="EAQ84594.1"/>
    </source>
</evidence>
<dbReference type="Proteomes" id="UP000001056">
    <property type="component" value="Unassembled WGS sequence"/>
</dbReference>
<feature type="signal peptide" evidence="1">
    <location>
        <begin position="1"/>
        <end position="20"/>
    </location>
</feature>
<dbReference type="EMBL" id="CH408034">
    <property type="protein sequence ID" value="EAQ84594.1"/>
    <property type="molecule type" value="Genomic_DNA"/>
</dbReference>
<feature type="chain" id="PRO_5004208599" description="Apple domain-containing protein" evidence="1">
    <location>
        <begin position="21"/>
        <end position="269"/>
    </location>
</feature>
<name>Q2GTU6_CHAGB</name>
<organism evidence="2 3">
    <name type="scientific">Chaetomium globosum (strain ATCC 6205 / CBS 148.51 / DSM 1962 / NBRC 6347 / NRRL 1970)</name>
    <name type="common">Soil fungus</name>
    <dbReference type="NCBI Taxonomy" id="306901"/>
    <lineage>
        <taxon>Eukaryota</taxon>
        <taxon>Fungi</taxon>
        <taxon>Dikarya</taxon>
        <taxon>Ascomycota</taxon>
        <taxon>Pezizomycotina</taxon>
        <taxon>Sordariomycetes</taxon>
        <taxon>Sordariomycetidae</taxon>
        <taxon>Sordariales</taxon>
        <taxon>Chaetomiaceae</taxon>
        <taxon>Chaetomium</taxon>
    </lineage>
</organism>
<evidence type="ECO:0000313" key="3">
    <source>
        <dbReference type="Proteomes" id="UP000001056"/>
    </source>
</evidence>
<dbReference type="OrthoDB" id="291007at2759"/>
<evidence type="ECO:0008006" key="4">
    <source>
        <dbReference type="Google" id="ProtNLM"/>
    </source>
</evidence>
<dbReference type="GeneID" id="4395810"/>
<dbReference type="AlphaFoldDB" id="Q2GTU6"/>